<gene>
    <name evidence="5" type="ORF">E1161_16585</name>
</gene>
<dbReference type="InterPro" id="IPR020803">
    <property type="entry name" value="MeTfrase_dom"/>
</dbReference>
<comment type="caution">
    <text evidence="5">The sequence shown here is derived from an EMBL/GenBank/DDBJ whole genome shotgun (WGS) entry which is preliminary data.</text>
</comment>
<protein>
    <submittedName>
        <fullName evidence="5">Methyltransferase domain-containing protein</fullName>
    </submittedName>
</protein>
<keyword evidence="3" id="KW-0949">S-adenosyl-L-methionine</keyword>
<dbReference type="InterPro" id="IPR050447">
    <property type="entry name" value="Erg6_SMT_methyltransf"/>
</dbReference>
<dbReference type="SMART" id="SM00828">
    <property type="entry name" value="PKS_MT"/>
    <property type="match status" value="1"/>
</dbReference>
<dbReference type="Pfam" id="PF08241">
    <property type="entry name" value="Methyltransf_11"/>
    <property type="match status" value="1"/>
</dbReference>
<feature type="domain" description="Polyketide synthase-like methyltransferase" evidence="4">
    <location>
        <begin position="31"/>
        <end position="287"/>
    </location>
</feature>
<dbReference type="GO" id="GO:0008757">
    <property type="term" value="F:S-adenosylmethionine-dependent methyltransferase activity"/>
    <property type="evidence" value="ECO:0007669"/>
    <property type="project" value="InterPro"/>
</dbReference>
<dbReference type="Proteomes" id="UP000294744">
    <property type="component" value="Unassembled WGS sequence"/>
</dbReference>
<dbReference type="GO" id="GO:0032259">
    <property type="term" value="P:methylation"/>
    <property type="evidence" value="ECO:0007669"/>
    <property type="project" value="UniProtKB-KW"/>
</dbReference>
<organism evidence="5 6">
    <name type="scientific">Saccharopolyspora aridisoli</name>
    <dbReference type="NCBI Taxonomy" id="2530385"/>
    <lineage>
        <taxon>Bacteria</taxon>
        <taxon>Bacillati</taxon>
        <taxon>Actinomycetota</taxon>
        <taxon>Actinomycetes</taxon>
        <taxon>Pseudonocardiales</taxon>
        <taxon>Pseudonocardiaceae</taxon>
        <taxon>Saccharopolyspora</taxon>
    </lineage>
</organism>
<keyword evidence="2 5" id="KW-0808">Transferase</keyword>
<evidence type="ECO:0000256" key="3">
    <source>
        <dbReference type="ARBA" id="ARBA00022691"/>
    </source>
</evidence>
<evidence type="ECO:0000313" key="5">
    <source>
        <dbReference type="EMBL" id="TDC91289.1"/>
    </source>
</evidence>
<accession>A0A4R4UWQ6</accession>
<dbReference type="RefSeq" id="WP_132624246.1">
    <property type="nucleotide sequence ID" value="NZ_SMKV01000019.1"/>
</dbReference>
<evidence type="ECO:0000313" key="6">
    <source>
        <dbReference type="Proteomes" id="UP000294744"/>
    </source>
</evidence>
<evidence type="ECO:0000256" key="1">
    <source>
        <dbReference type="ARBA" id="ARBA00022603"/>
    </source>
</evidence>
<dbReference type="Gene3D" id="3.40.50.150">
    <property type="entry name" value="Vaccinia Virus protein VP39"/>
    <property type="match status" value="1"/>
</dbReference>
<evidence type="ECO:0000256" key="2">
    <source>
        <dbReference type="ARBA" id="ARBA00022679"/>
    </source>
</evidence>
<dbReference type="PANTHER" id="PTHR44068">
    <property type="entry name" value="ZGC:194242"/>
    <property type="match status" value="1"/>
</dbReference>
<keyword evidence="6" id="KW-1185">Reference proteome</keyword>
<dbReference type="PANTHER" id="PTHR44068:SF11">
    <property type="entry name" value="GERANYL DIPHOSPHATE 2-C-METHYLTRANSFERASE"/>
    <property type="match status" value="1"/>
</dbReference>
<sequence length="287" mass="31715">MPEKSSTSNAEAVGRLYDRFAAESRDLWPDEAEVPNFGFGEHLHFGYWETPDEDAPLDVAAMRLTDMVIDRLRVDEAHHVLDVGCGIGGPALRTARRTGARVTGITVSESQIEQAKALAQDADLAGRLDFRLADALNMPFRDGSFDAVFALESMMHMPDRPQVLGEIARVLRPGGRVVLTDFFERAPIPEVHRPFVDLLRESSLLSTVRVEDYPSMLRGSGMLFEEIVDISPHTTRRTFIEMSRPWTEWAAAHPEVGLGTALAAGIPAPGLIDVEELGYLLLVAQRP</sequence>
<dbReference type="SUPFAM" id="SSF53335">
    <property type="entry name" value="S-adenosyl-L-methionine-dependent methyltransferases"/>
    <property type="match status" value="1"/>
</dbReference>
<reference evidence="5 6" key="1">
    <citation type="submission" date="2019-03" db="EMBL/GenBank/DDBJ databases">
        <title>Draft genome sequences of novel Actinobacteria.</title>
        <authorList>
            <person name="Sahin N."/>
            <person name="Ay H."/>
            <person name="Saygin H."/>
        </authorList>
    </citation>
    <scope>NUCLEOTIDE SEQUENCE [LARGE SCALE GENOMIC DNA]</scope>
    <source>
        <strain evidence="5 6">16K404</strain>
    </source>
</reference>
<dbReference type="EMBL" id="SMKV01000019">
    <property type="protein sequence ID" value="TDC91289.1"/>
    <property type="molecule type" value="Genomic_DNA"/>
</dbReference>
<proteinExistence type="predicted"/>
<keyword evidence="1 5" id="KW-0489">Methyltransferase</keyword>
<evidence type="ECO:0000259" key="4">
    <source>
        <dbReference type="SMART" id="SM00828"/>
    </source>
</evidence>
<dbReference type="OrthoDB" id="9769602at2"/>
<name>A0A4R4UWQ6_9PSEU</name>
<dbReference type="AlphaFoldDB" id="A0A4R4UWQ6"/>
<dbReference type="CDD" id="cd02440">
    <property type="entry name" value="AdoMet_MTases"/>
    <property type="match status" value="1"/>
</dbReference>
<dbReference type="InterPro" id="IPR013216">
    <property type="entry name" value="Methyltransf_11"/>
</dbReference>
<dbReference type="InterPro" id="IPR029063">
    <property type="entry name" value="SAM-dependent_MTases_sf"/>
</dbReference>